<evidence type="ECO:0000256" key="1">
    <source>
        <dbReference type="ARBA" id="ARBA00009091"/>
    </source>
</evidence>
<feature type="coiled-coil region" evidence="3">
    <location>
        <begin position="60"/>
        <end position="129"/>
    </location>
</feature>
<dbReference type="PANTHER" id="PTHR35089:SF1">
    <property type="entry name" value="CHAPERONE PROTEIN SKP"/>
    <property type="match status" value="1"/>
</dbReference>
<dbReference type="EMBL" id="AMCI01000273">
    <property type="protein sequence ID" value="EJX10019.1"/>
    <property type="molecule type" value="Genomic_DNA"/>
</dbReference>
<evidence type="ECO:0000313" key="4">
    <source>
        <dbReference type="EMBL" id="EJX10019.1"/>
    </source>
</evidence>
<evidence type="ECO:0000256" key="3">
    <source>
        <dbReference type="SAM" id="Coils"/>
    </source>
</evidence>
<name>J9GQD8_9ZZZZ</name>
<keyword evidence="3" id="KW-0175">Coiled coil</keyword>
<dbReference type="SMART" id="SM00935">
    <property type="entry name" value="OmpH"/>
    <property type="match status" value="1"/>
</dbReference>
<comment type="caution">
    <text evidence="4">The sequence shown here is derived from an EMBL/GenBank/DDBJ whole genome shotgun (WGS) entry which is preliminary data.</text>
</comment>
<protein>
    <submittedName>
        <fullName evidence="4">Cationic outer membrane protein OmpH</fullName>
    </submittedName>
</protein>
<accession>J9GQD8</accession>
<dbReference type="InterPro" id="IPR005632">
    <property type="entry name" value="Chaperone_Skp"/>
</dbReference>
<keyword evidence="2" id="KW-0732">Signal</keyword>
<comment type="similarity">
    <text evidence="1">Belongs to the Skp family.</text>
</comment>
<gene>
    <name evidence="4" type="ORF">EVA_01872</name>
</gene>
<dbReference type="GO" id="GO:0005829">
    <property type="term" value="C:cytosol"/>
    <property type="evidence" value="ECO:0007669"/>
    <property type="project" value="TreeGrafter"/>
</dbReference>
<dbReference type="Gene3D" id="3.30.910.20">
    <property type="entry name" value="Skp domain"/>
    <property type="match status" value="1"/>
</dbReference>
<sequence>MEKLLNDSNCIIKIIKLYTMIKKILMLVLMAAPLSMVAQKVAHFDFEAVITAMPAYKTAQTELEAITKKYEADMQDMQKELQTKYEKFQKEINDQTPANIRQRREQELMEMQEKLKQAYEDNSKAIQQEQMNKMQPIQIKVNDAVGAVAKEGSYALVIDKTAAQATRIFINESISEDVTKKVMAKLGISATAAK</sequence>
<dbReference type="Pfam" id="PF03938">
    <property type="entry name" value="OmpH"/>
    <property type="match status" value="1"/>
</dbReference>
<dbReference type="GO" id="GO:0050821">
    <property type="term" value="P:protein stabilization"/>
    <property type="evidence" value="ECO:0007669"/>
    <property type="project" value="TreeGrafter"/>
</dbReference>
<proteinExistence type="inferred from homology"/>
<dbReference type="InterPro" id="IPR024930">
    <property type="entry name" value="Skp_dom_sf"/>
</dbReference>
<dbReference type="GO" id="GO:0051082">
    <property type="term" value="F:unfolded protein binding"/>
    <property type="evidence" value="ECO:0007669"/>
    <property type="project" value="InterPro"/>
</dbReference>
<reference evidence="4" key="1">
    <citation type="journal article" date="2012" name="PLoS ONE">
        <title>Gene sets for utilization of primary and secondary nutrition supplies in the distal gut of endangered iberian lynx.</title>
        <authorList>
            <person name="Alcaide M."/>
            <person name="Messina E."/>
            <person name="Richter M."/>
            <person name="Bargiela R."/>
            <person name="Peplies J."/>
            <person name="Huws S.A."/>
            <person name="Newbold C.J."/>
            <person name="Golyshin P.N."/>
            <person name="Simon M.A."/>
            <person name="Lopez G."/>
            <person name="Yakimov M.M."/>
            <person name="Ferrer M."/>
        </authorList>
    </citation>
    <scope>NUCLEOTIDE SEQUENCE</scope>
</reference>
<dbReference type="SUPFAM" id="SSF111384">
    <property type="entry name" value="OmpH-like"/>
    <property type="match status" value="1"/>
</dbReference>
<evidence type="ECO:0000256" key="2">
    <source>
        <dbReference type="ARBA" id="ARBA00022729"/>
    </source>
</evidence>
<organism evidence="4">
    <name type="scientific">gut metagenome</name>
    <dbReference type="NCBI Taxonomy" id="749906"/>
    <lineage>
        <taxon>unclassified sequences</taxon>
        <taxon>metagenomes</taxon>
        <taxon>organismal metagenomes</taxon>
    </lineage>
</organism>
<dbReference type="PANTHER" id="PTHR35089">
    <property type="entry name" value="CHAPERONE PROTEIN SKP"/>
    <property type="match status" value="1"/>
</dbReference>
<dbReference type="AlphaFoldDB" id="J9GQD8"/>